<dbReference type="GO" id="GO:0005524">
    <property type="term" value="F:ATP binding"/>
    <property type="evidence" value="ECO:0007669"/>
    <property type="project" value="UniProtKB-KW"/>
</dbReference>
<dbReference type="Proteomes" id="UP000028725">
    <property type="component" value="Unassembled WGS sequence"/>
</dbReference>
<dbReference type="PROSITE" id="PS00688">
    <property type="entry name" value="SIGMA54_INTERACT_3"/>
    <property type="match status" value="1"/>
</dbReference>
<dbReference type="RefSeq" id="WP_044197051.1">
    <property type="nucleotide sequence ID" value="NZ_JMCB01000020.1"/>
</dbReference>
<dbReference type="SUPFAM" id="SSF52540">
    <property type="entry name" value="P-loop containing nucleoside triphosphate hydrolases"/>
    <property type="match status" value="1"/>
</dbReference>
<evidence type="ECO:0000256" key="3">
    <source>
        <dbReference type="ARBA" id="ARBA00023015"/>
    </source>
</evidence>
<dbReference type="CDD" id="cd00009">
    <property type="entry name" value="AAA"/>
    <property type="match status" value="1"/>
</dbReference>
<dbReference type="EMBL" id="JMCB01000020">
    <property type="protein sequence ID" value="KFE62754.1"/>
    <property type="molecule type" value="Genomic_DNA"/>
</dbReference>
<comment type="caution">
    <text evidence="8">The sequence shown here is derived from an EMBL/GenBank/DDBJ whole genome shotgun (WGS) entry which is preliminary data.</text>
</comment>
<evidence type="ECO:0000313" key="8">
    <source>
        <dbReference type="EMBL" id="KFE62754.1"/>
    </source>
</evidence>
<feature type="domain" description="Sigma-54 factor interaction" evidence="7">
    <location>
        <begin position="220"/>
        <end position="451"/>
    </location>
</feature>
<dbReference type="GO" id="GO:0003677">
    <property type="term" value="F:DNA binding"/>
    <property type="evidence" value="ECO:0007669"/>
    <property type="project" value="UniProtKB-KW"/>
</dbReference>
<dbReference type="InterPro" id="IPR058031">
    <property type="entry name" value="AAA_lid_NorR"/>
</dbReference>
<keyword evidence="1" id="KW-0547">Nucleotide-binding</keyword>
<dbReference type="AlphaFoldDB" id="A0A085W4Z1"/>
<proteinExistence type="predicted"/>
<keyword evidence="2" id="KW-0067">ATP-binding</keyword>
<evidence type="ECO:0000259" key="7">
    <source>
        <dbReference type="PROSITE" id="PS50045"/>
    </source>
</evidence>
<dbReference type="STRING" id="394096.DB31_3868"/>
<dbReference type="InterPro" id="IPR025944">
    <property type="entry name" value="Sigma_54_int_dom_CS"/>
</dbReference>
<dbReference type="PROSITE" id="PS00676">
    <property type="entry name" value="SIGMA54_INTERACT_2"/>
    <property type="match status" value="1"/>
</dbReference>
<dbReference type="Gene3D" id="3.40.50.300">
    <property type="entry name" value="P-loop containing nucleotide triphosphate hydrolases"/>
    <property type="match status" value="1"/>
</dbReference>
<dbReference type="Pfam" id="PF00158">
    <property type="entry name" value="Sigma54_activat"/>
    <property type="match status" value="1"/>
</dbReference>
<dbReference type="OrthoDB" id="5488837at2"/>
<keyword evidence="6" id="KW-0175">Coiled coil</keyword>
<protein>
    <submittedName>
        <fullName evidence="8">NtrC</fullName>
    </submittedName>
</protein>
<dbReference type="InterPro" id="IPR027417">
    <property type="entry name" value="P-loop_NTPase"/>
</dbReference>
<reference evidence="8 9" key="1">
    <citation type="submission" date="2014-04" db="EMBL/GenBank/DDBJ databases">
        <title>Genome assembly of Hyalangium minutum DSM 14724.</title>
        <authorList>
            <person name="Sharma G."/>
            <person name="Subramanian S."/>
        </authorList>
    </citation>
    <scope>NUCLEOTIDE SEQUENCE [LARGE SCALE GENOMIC DNA]</scope>
    <source>
        <strain evidence="8 9">DSM 14724</strain>
    </source>
</reference>
<dbReference type="InterPro" id="IPR025943">
    <property type="entry name" value="Sigma_54_int_dom_ATP-bd_2"/>
</dbReference>
<accession>A0A085W4Z1</accession>
<evidence type="ECO:0000313" key="9">
    <source>
        <dbReference type="Proteomes" id="UP000028725"/>
    </source>
</evidence>
<feature type="coiled-coil region" evidence="6">
    <location>
        <begin position="542"/>
        <end position="569"/>
    </location>
</feature>
<dbReference type="Pfam" id="PF25601">
    <property type="entry name" value="AAA_lid_14"/>
    <property type="match status" value="1"/>
</dbReference>
<dbReference type="InterPro" id="IPR002078">
    <property type="entry name" value="Sigma_54_int"/>
</dbReference>
<keyword evidence="9" id="KW-1185">Reference proteome</keyword>
<evidence type="ECO:0000256" key="2">
    <source>
        <dbReference type="ARBA" id="ARBA00022840"/>
    </source>
</evidence>
<dbReference type="GO" id="GO:0006355">
    <property type="term" value="P:regulation of DNA-templated transcription"/>
    <property type="evidence" value="ECO:0007669"/>
    <property type="project" value="InterPro"/>
</dbReference>
<organism evidence="8 9">
    <name type="scientific">Hyalangium minutum</name>
    <dbReference type="NCBI Taxonomy" id="394096"/>
    <lineage>
        <taxon>Bacteria</taxon>
        <taxon>Pseudomonadati</taxon>
        <taxon>Myxococcota</taxon>
        <taxon>Myxococcia</taxon>
        <taxon>Myxococcales</taxon>
        <taxon>Cystobacterineae</taxon>
        <taxon>Archangiaceae</taxon>
        <taxon>Hyalangium</taxon>
    </lineage>
</organism>
<evidence type="ECO:0000256" key="1">
    <source>
        <dbReference type="ARBA" id="ARBA00022741"/>
    </source>
</evidence>
<dbReference type="PROSITE" id="PS50045">
    <property type="entry name" value="SIGMA54_INTERACT_4"/>
    <property type="match status" value="1"/>
</dbReference>
<evidence type="ECO:0000256" key="6">
    <source>
        <dbReference type="SAM" id="Coils"/>
    </source>
</evidence>
<dbReference type="SMART" id="SM00382">
    <property type="entry name" value="AAA"/>
    <property type="match status" value="1"/>
</dbReference>
<dbReference type="Gene3D" id="1.10.8.60">
    <property type="match status" value="1"/>
</dbReference>
<sequence length="583" mass="64073">MSEELQALASALHAARHFEQAALATLHPLLRMAEQALQASRFAGKGRLLRGMVHLRPAESYRRLVALEREALDTPAPSEDSLLLADGPRVSLLASASAWRAVVEHGCAVSIDVGQGTLQPHEGPARSLSAPSLVTAFTQESQQRLLSREATHVCVFPLRVPGERIDGMIALEASCMAALGQEFIWREASPRLQLIVDMAAPYLSALPPRPVKLPETDEFLPVVGSSMANLVGVLRIFAQQDETILVSGPTGAGKSRLARWCHERSARRQRRFESLDLMTVPEELQMSELFGWRKGAFSGAVKDNPGCLARAEGGTLFIDEIDKLSLKAQAGLLHVLEDRTYRALGDAGSEQRANVRFIVGTNADLLDAVRRGTFREDLYYRINVLPVRVPPLDERRDEVGPWARYMLARHHREKNPAGVARLASEAEQRLEQSPWPGNLRQLDNIIRRAYTLAMVELGGASQELELREAHIRQALAYEGGAQSSALVDALSLAARAFVLEAQRRQAPLDIDLAESFRGFVLAEAVQQVGREEAFKLVGRESLVRSRNHLKALRQELKKAEALCAEVKQPVPASLSKAGSDEAS</sequence>
<dbReference type="InterPro" id="IPR003593">
    <property type="entry name" value="AAA+_ATPase"/>
</dbReference>
<evidence type="ECO:0000256" key="5">
    <source>
        <dbReference type="ARBA" id="ARBA00023163"/>
    </source>
</evidence>
<keyword evidence="3" id="KW-0805">Transcription regulation</keyword>
<dbReference type="PANTHER" id="PTHR32071">
    <property type="entry name" value="TRANSCRIPTIONAL REGULATORY PROTEIN"/>
    <property type="match status" value="1"/>
</dbReference>
<name>A0A085W4Z1_9BACT</name>
<evidence type="ECO:0000256" key="4">
    <source>
        <dbReference type="ARBA" id="ARBA00023125"/>
    </source>
</evidence>
<dbReference type="PATRIC" id="fig|394096.3.peg.7604"/>
<keyword evidence="5" id="KW-0804">Transcription</keyword>
<gene>
    <name evidence="8" type="ORF">DB31_3868</name>
</gene>
<keyword evidence="4" id="KW-0238">DNA-binding</keyword>
<dbReference type="PANTHER" id="PTHR32071:SF14">
    <property type="entry name" value="TRANSCRIPTIONAL REGULATORY PROTEIN RTCR"/>
    <property type="match status" value="1"/>
</dbReference>